<feature type="transmembrane region" description="Helical" evidence="15">
    <location>
        <begin position="304"/>
        <end position="322"/>
    </location>
</feature>
<sequence>MTREGKEAILSWDAEELHLAEKAVKTQRRSELRLPDRTPVIRGPDLGSQPNTRSVKMTSVYDYMAVTTDYDNDDGSTSLTTEDLDTFCDKGVVRSFRGYYEPPLYWGIVILGGVGNLLVVWIYLHFRNRLKTMTDVYLLNLAVADLLFLGTLPFYASDAVQGWTFGSGLCKTVSAVYKINFFSSMLLLTCISVDRYIAIVQATKAQNSKKKRLFYSKVVCLGVWVLAFLLAMPEFLFASVKEDYEGNSYCTMVYLNNQNNRTKILVLALQICMGFCLPFLVMFFCYFVIVRTLLQARSFEKHKALRVILAVVAVFVLSQLPYNSVLVVEAVQAANTTITDCEEARRFDIASQVMKSLAYTHSCINPFLYAFIGVRFRKDLVKVFQACLCTQGKLTKVPGGSKRSSMMSDTETTRALSL</sequence>
<evidence type="ECO:0000256" key="14">
    <source>
        <dbReference type="SAM" id="MobiDB-lite"/>
    </source>
</evidence>
<evidence type="ECO:0000256" key="15">
    <source>
        <dbReference type="SAM" id="Phobius"/>
    </source>
</evidence>
<dbReference type="GO" id="GO:0016493">
    <property type="term" value="F:C-C chemokine receptor activity"/>
    <property type="evidence" value="ECO:0007669"/>
    <property type="project" value="TreeGrafter"/>
</dbReference>
<evidence type="ECO:0000256" key="1">
    <source>
        <dbReference type="ARBA" id="ARBA00004412"/>
    </source>
</evidence>
<dbReference type="FunFam" id="1.20.1070.10:FF:000035">
    <property type="entry name" value="C-C chemokine receptor type 6"/>
    <property type="match status" value="1"/>
</dbReference>
<dbReference type="GO" id="GO:0005769">
    <property type="term" value="C:early endosome"/>
    <property type="evidence" value="ECO:0007669"/>
    <property type="project" value="UniProtKB-SubCell"/>
</dbReference>
<dbReference type="GO" id="GO:0019957">
    <property type="term" value="F:C-C chemokine binding"/>
    <property type="evidence" value="ECO:0007669"/>
    <property type="project" value="TreeGrafter"/>
</dbReference>
<protein>
    <recommendedName>
        <fullName evidence="16">G-protein coupled receptors family 1 profile domain-containing protein</fullName>
    </recommendedName>
</protein>
<evidence type="ECO:0000256" key="6">
    <source>
        <dbReference type="ARBA" id="ARBA00022989"/>
    </source>
</evidence>
<dbReference type="GO" id="GO:0007204">
    <property type="term" value="P:positive regulation of cytosolic calcium ion concentration"/>
    <property type="evidence" value="ECO:0007669"/>
    <property type="project" value="TreeGrafter"/>
</dbReference>
<keyword evidence="4 13" id="KW-0812">Transmembrane</keyword>
<keyword evidence="12 13" id="KW-0807">Transducer</keyword>
<evidence type="ECO:0000256" key="13">
    <source>
        <dbReference type="RuleBase" id="RU000688"/>
    </source>
</evidence>
<comment type="caution">
    <text evidence="17">The sequence shown here is derived from an EMBL/GenBank/DDBJ whole genome shotgun (WGS) entry which is preliminary data.</text>
</comment>
<dbReference type="Proteomes" id="UP001044222">
    <property type="component" value="Chromosome 9"/>
</dbReference>
<dbReference type="PRINTS" id="PR00645">
    <property type="entry name" value="CXCCHMKINER4"/>
</dbReference>
<keyword evidence="18" id="KW-1185">Reference proteome</keyword>
<name>A0A9D3M3F3_ANGAN</name>
<feature type="transmembrane region" description="Helical" evidence="15">
    <location>
        <begin position="136"/>
        <end position="155"/>
    </location>
</feature>
<evidence type="ECO:0000256" key="2">
    <source>
        <dbReference type="ARBA" id="ARBA00004651"/>
    </source>
</evidence>
<feature type="transmembrane region" description="Helical" evidence="15">
    <location>
        <begin position="104"/>
        <end position="124"/>
    </location>
</feature>
<dbReference type="GO" id="GO:0019722">
    <property type="term" value="P:calcium-mediated signaling"/>
    <property type="evidence" value="ECO:0007669"/>
    <property type="project" value="TreeGrafter"/>
</dbReference>
<keyword evidence="11" id="KW-0325">Glycoprotein</keyword>
<evidence type="ECO:0000256" key="8">
    <source>
        <dbReference type="ARBA" id="ARBA00023136"/>
    </source>
</evidence>
<evidence type="ECO:0000313" key="18">
    <source>
        <dbReference type="Proteomes" id="UP001044222"/>
    </source>
</evidence>
<dbReference type="InterPro" id="IPR001277">
    <property type="entry name" value="CXCR4/ACKR2"/>
</dbReference>
<comment type="subcellular location">
    <subcellularLocation>
        <location evidence="2">Cell membrane</location>
        <topology evidence="2">Multi-pass membrane protein</topology>
    </subcellularLocation>
    <subcellularLocation>
        <location evidence="1">Early endosome</location>
    </subcellularLocation>
</comment>
<evidence type="ECO:0000256" key="9">
    <source>
        <dbReference type="ARBA" id="ARBA00023157"/>
    </source>
</evidence>
<comment type="similarity">
    <text evidence="13">Belongs to the G-protein coupled receptor 1 family.</text>
</comment>
<feature type="region of interest" description="Disordered" evidence="14">
    <location>
        <begin position="397"/>
        <end position="418"/>
    </location>
</feature>
<evidence type="ECO:0000256" key="10">
    <source>
        <dbReference type="ARBA" id="ARBA00023170"/>
    </source>
</evidence>
<dbReference type="GO" id="GO:0006955">
    <property type="term" value="P:immune response"/>
    <property type="evidence" value="ECO:0007669"/>
    <property type="project" value="TreeGrafter"/>
</dbReference>
<dbReference type="GO" id="GO:0009897">
    <property type="term" value="C:external side of plasma membrane"/>
    <property type="evidence" value="ECO:0007669"/>
    <property type="project" value="TreeGrafter"/>
</dbReference>
<feature type="domain" description="G-protein coupled receptors family 1 profile" evidence="16">
    <location>
        <begin position="115"/>
        <end position="369"/>
    </location>
</feature>
<dbReference type="Pfam" id="PF00001">
    <property type="entry name" value="7tm_1"/>
    <property type="match status" value="1"/>
</dbReference>
<dbReference type="PROSITE" id="PS00237">
    <property type="entry name" value="G_PROTEIN_RECEP_F1_1"/>
    <property type="match status" value="1"/>
</dbReference>
<dbReference type="PROSITE" id="PS50262">
    <property type="entry name" value="G_PROTEIN_RECEP_F1_2"/>
    <property type="match status" value="1"/>
</dbReference>
<feature type="compositionally biased region" description="Polar residues" evidence="14">
    <location>
        <begin position="402"/>
        <end position="418"/>
    </location>
</feature>
<keyword evidence="8 15" id="KW-0472">Membrane</keyword>
<dbReference type="EMBL" id="JAFIRN010000009">
    <property type="protein sequence ID" value="KAG5841817.1"/>
    <property type="molecule type" value="Genomic_DNA"/>
</dbReference>
<evidence type="ECO:0000256" key="4">
    <source>
        <dbReference type="ARBA" id="ARBA00022692"/>
    </source>
</evidence>
<keyword evidence="6 15" id="KW-1133">Transmembrane helix</keyword>
<dbReference type="InterPro" id="IPR000355">
    <property type="entry name" value="Chemokine_rcpt"/>
</dbReference>
<accession>A0A9D3M3F3</accession>
<evidence type="ECO:0000256" key="12">
    <source>
        <dbReference type="ARBA" id="ARBA00023224"/>
    </source>
</evidence>
<dbReference type="InterPro" id="IPR000276">
    <property type="entry name" value="GPCR_Rhodpsn"/>
</dbReference>
<dbReference type="CDD" id="cd15174">
    <property type="entry name" value="7tmA_CCR9"/>
    <property type="match status" value="1"/>
</dbReference>
<evidence type="ECO:0000313" key="17">
    <source>
        <dbReference type="EMBL" id="KAG5841817.1"/>
    </source>
</evidence>
<dbReference type="PANTHER" id="PTHR10489">
    <property type="entry name" value="CELL ADHESION MOLECULE"/>
    <property type="match status" value="1"/>
</dbReference>
<dbReference type="GO" id="GO:0060326">
    <property type="term" value="P:cell chemotaxis"/>
    <property type="evidence" value="ECO:0007669"/>
    <property type="project" value="TreeGrafter"/>
</dbReference>
<keyword evidence="9" id="KW-1015">Disulfide bond</keyword>
<dbReference type="PANTHER" id="PTHR10489:SF664">
    <property type="entry name" value="C-C CHEMOKINE RECEPTOR TYPE 9"/>
    <property type="match status" value="1"/>
</dbReference>
<dbReference type="Gene3D" id="1.20.1070.10">
    <property type="entry name" value="Rhodopsin 7-helix transmembrane proteins"/>
    <property type="match status" value="1"/>
</dbReference>
<evidence type="ECO:0000256" key="3">
    <source>
        <dbReference type="ARBA" id="ARBA00022475"/>
    </source>
</evidence>
<dbReference type="InterPro" id="IPR017452">
    <property type="entry name" value="GPCR_Rhodpsn_7TM"/>
</dbReference>
<feature type="transmembrane region" description="Helical" evidence="15">
    <location>
        <begin position="264"/>
        <end position="292"/>
    </location>
</feature>
<feature type="transmembrane region" description="Helical" evidence="15">
    <location>
        <begin position="214"/>
        <end position="232"/>
    </location>
</feature>
<dbReference type="PRINTS" id="PR00237">
    <property type="entry name" value="GPCRRHODOPSN"/>
</dbReference>
<dbReference type="PRINTS" id="PR00657">
    <property type="entry name" value="CCCHEMOKINER"/>
</dbReference>
<keyword evidence="7 13" id="KW-0297">G-protein coupled receptor</keyword>
<reference evidence="17" key="1">
    <citation type="submission" date="2021-01" db="EMBL/GenBank/DDBJ databases">
        <title>A chromosome-scale assembly of European eel, Anguilla anguilla.</title>
        <authorList>
            <person name="Henkel C."/>
            <person name="Jong-Raadsen S.A."/>
            <person name="Dufour S."/>
            <person name="Weltzien F.-A."/>
            <person name="Palstra A.P."/>
            <person name="Pelster B."/>
            <person name="Spaink H.P."/>
            <person name="Van Den Thillart G.E."/>
            <person name="Jansen H."/>
            <person name="Zahm M."/>
            <person name="Klopp C."/>
            <person name="Cedric C."/>
            <person name="Louis A."/>
            <person name="Berthelot C."/>
            <person name="Parey E."/>
            <person name="Roest Crollius H."/>
            <person name="Montfort J."/>
            <person name="Robinson-Rechavi M."/>
            <person name="Bucao C."/>
            <person name="Bouchez O."/>
            <person name="Gislard M."/>
            <person name="Lluch J."/>
            <person name="Milhes M."/>
            <person name="Lampietro C."/>
            <person name="Lopez Roques C."/>
            <person name="Donnadieu C."/>
            <person name="Braasch I."/>
            <person name="Desvignes T."/>
            <person name="Postlethwait J."/>
            <person name="Bobe J."/>
            <person name="Guiguen Y."/>
            <person name="Dirks R."/>
        </authorList>
    </citation>
    <scope>NUCLEOTIDE SEQUENCE</scope>
    <source>
        <strain evidence="17">Tag_6206</strain>
        <tissue evidence="17">Liver</tissue>
    </source>
</reference>
<dbReference type="InterPro" id="IPR050119">
    <property type="entry name" value="CCR1-9-like"/>
</dbReference>
<keyword evidence="10 13" id="KW-0675">Receptor</keyword>
<dbReference type="AlphaFoldDB" id="A0A9D3M3F3"/>
<keyword evidence="5" id="KW-0967">Endosome</keyword>
<keyword evidence="3" id="KW-1003">Cell membrane</keyword>
<evidence type="ECO:0000259" key="16">
    <source>
        <dbReference type="PROSITE" id="PS50262"/>
    </source>
</evidence>
<feature type="transmembrane region" description="Helical" evidence="15">
    <location>
        <begin position="175"/>
        <end position="193"/>
    </location>
</feature>
<dbReference type="SUPFAM" id="SSF81321">
    <property type="entry name" value="Family A G protein-coupled receptor-like"/>
    <property type="match status" value="1"/>
</dbReference>
<evidence type="ECO:0000256" key="7">
    <source>
        <dbReference type="ARBA" id="ARBA00023040"/>
    </source>
</evidence>
<evidence type="ECO:0000256" key="5">
    <source>
        <dbReference type="ARBA" id="ARBA00022753"/>
    </source>
</evidence>
<organism evidence="17 18">
    <name type="scientific">Anguilla anguilla</name>
    <name type="common">European freshwater eel</name>
    <name type="synonym">Muraena anguilla</name>
    <dbReference type="NCBI Taxonomy" id="7936"/>
    <lineage>
        <taxon>Eukaryota</taxon>
        <taxon>Metazoa</taxon>
        <taxon>Chordata</taxon>
        <taxon>Craniata</taxon>
        <taxon>Vertebrata</taxon>
        <taxon>Euteleostomi</taxon>
        <taxon>Actinopterygii</taxon>
        <taxon>Neopterygii</taxon>
        <taxon>Teleostei</taxon>
        <taxon>Anguilliformes</taxon>
        <taxon>Anguillidae</taxon>
        <taxon>Anguilla</taxon>
    </lineage>
</organism>
<proteinExistence type="inferred from homology"/>
<evidence type="ECO:0000256" key="11">
    <source>
        <dbReference type="ARBA" id="ARBA00023180"/>
    </source>
</evidence>
<gene>
    <name evidence="17" type="ORF">ANANG_G00170980</name>
</gene>